<comment type="caution">
    <text evidence="6">The sequence shown here is derived from an EMBL/GenBank/DDBJ whole genome shotgun (WGS) entry which is preliminary data.</text>
</comment>
<dbReference type="Gene3D" id="3.80.10.10">
    <property type="entry name" value="Ribonuclease Inhibitor"/>
    <property type="match status" value="2"/>
</dbReference>
<dbReference type="InterPro" id="IPR003591">
    <property type="entry name" value="Leu-rich_rpt_typical-subtyp"/>
</dbReference>
<dbReference type="AlphaFoldDB" id="A0A9J6BE99"/>
<feature type="chain" id="PRO_5039927341" evidence="5">
    <location>
        <begin position="18"/>
        <end position="534"/>
    </location>
</feature>
<dbReference type="PROSITE" id="PS51450">
    <property type="entry name" value="LRR"/>
    <property type="match status" value="2"/>
</dbReference>
<evidence type="ECO:0000256" key="2">
    <source>
        <dbReference type="ARBA" id="ARBA00022729"/>
    </source>
</evidence>
<dbReference type="SMART" id="SM00369">
    <property type="entry name" value="LRR_TYP"/>
    <property type="match status" value="4"/>
</dbReference>
<reference evidence="6" key="1">
    <citation type="submission" date="2021-03" db="EMBL/GenBank/DDBJ databases">
        <title>Chromosome level genome of the anhydrobiotic midge Polypedilum vanderplanki.</title>
        <authorList>
            <person name="Yoshida Y."/>
            <person name="Kikawada T."/>
            <person name="Gusev O."/>
        </authorList>
    </citation>
    <scope>NUCLEOTIDE SEQUENCE</scope>
    <source>
        <strain evidence="6">NIAS01</strain>
        <tissue evidence="6">Whole body or cell culture</tissue>
    </source>
</reference>
<dbReference type="Proteomes" id="UP001107558">
    <property type="component" value="Chromosome 4"/>
</dbReference>
<evidence type="ECO:0000256" key="3">
    <source>
        <dbReference type="ARBA" id="ARBA00022737"/>
    </source>
</evidence>
<dbReference type="PANTHER" id="PTHR24373:SF370">
    <property type="entry name" value="FISH-LIPS, ISOFORM E"/>
    <property type="match status" value="1"/>
</dbReference>
<gene>
    <name evidence="6" type="ORF">PVAND_015893</name>
</gene>
<evidence type="ECO:0000256" key="5">
    <source>
        <dbReference type="SAM" id="SignalP"/>
    </source>
</evidence>
<organism evidence="6 7">
    <name type="scientific">Polypedilum vanderplanki</name>
    <name type="common">Sleeping chironomid midge</name>
    <dbReference type="NCBI Taxonomy" id="319348"/>
    <lineage>
        <taxon>Eukaryota</taxon>
        <taxon>Metazoa</taxon>
        <taxon>Ecdysozoa</taxon>
        <taxon>Arthropoda</taxon>
        <taxon>Hexapoda</taxon>
        <taxon>Insecta</taxon>
        <taxon>Pterygota</taxon>
        <taxon>Neoptera</taxon>
        <taxon>Endopterygota</taxon>
        <taxon>Diptera</taxon>
        <taxon>Nematocera</taxon>
        <taxon>Chironomoidea</taxon>
        <taxon>Chironomidae</taxon>
        <taxon>Chironominae</taxon>
        <taxon>Polypedilum</taxon>
        <taxon>Polypedilum</taxon>
    </lineage>
</organism>
<evidence type="ECO:0000313" key="7">
    <source>
        <dbReference type="Proteomes" id="UP001107558"/>
    </source>
</evidence>
<dbReference type="SUPFAM" id="SSF52058">
    <property type="entry name" value="L domain-like"/>
    <property type="match status" value="2"/>
</dbReference>
<evidence type="ECO:0000256" key="1">
    <source>
        <dbReference type="ARBA" id="ARBA00022614"/>
    </source>
</evidence>
<dbReference type="InterPro" id="IPR001611">
    <property type="entry name" value="Leu-rich_rpt"/>
</dbReference>
<keyword evidence="4" id="KW-0175">Coiled coil</keyword>
<keyword evidence="1" id="KW-0433">Leucine-rich repeat</keyword>
<accession>A0A9J6BE99</accession>
<dbReference type="Pfam" id="PF13855">
    <property type="entry name" value="LRR_8"/>
    <property type="match status" value="1"/>
</dbReference>
<dbReference type="EMBL" id="JADBJN010000004">
    <property type="protein sequence ID" value="KAG5667928.1"/>
    <property type="molecule type" value="Genomic_DNA"/>
</dbReference>
<dbReference type="Gene3D" id="1.20.5.340">
    <property type="match status" value="1"/>
</dbReference>
<keyword evidence="7" id="KW-1185">Reference proteome</keyword>
<name>A0A9J6BE99_POLVA</name>
<evidence type="ECO:0000256" key="4">
    <source>
        <dbReference type="SAM" id="Coils"/>
    </source>
</evidence>
<evidence type="ECO:0000313" key="6">
    <source>
        <dbReference type="EMBL" id="KAG5667928.1"/>
    </source>
</evidence>
<dbReference type="InterPro" id="IPR050328">
    <property type="entry name" value="Dev_Immune_Receptor"/>
</dbReference>
<protein>
    <submittedName>
        <fullName evidence="6">Uncharacterized protein</fullName>
    </submittedName>
</protein>
<sequence length="534" mass="60751">MLKIIIIGFLFLQFSTEEEFPLDCSFSDQVLFSTSIYTCEVQSNFATIDDLEIGEISGTHLQDKTEINVGGWSIKEKIIFRIPTNFLENFPRLTDLKIDQTPIRYLRATDLGPLNFTLVHFALTNSKLEIIEKETFNDFGALLIIDLQGNSIFYIESTVFDGLLNTLFIDITDNKCIDLATNSSLTNSTELMHADFIAKIKDSSCNIINDFVAAHIIDSILEKEEIDFAIVNFNETAKDLYESIENKTNEISSLIAEKTMIENDFDTCQNNISELESKVQCFTDQATTYEVEIRGLKEKISDLQISIDECNGISPTCRFVEDSMYGYSCVAIGLNVTSETDIIEWTGTHLEENQNENVEAIVFTRLQIYFIPSGITDTFKELKSLVIINSELQKIKKMDFDKMSKLENLNLSRNNLTSIPSGVFDSLKTLKTLDLSENKISTFPINVFINLVNLEKLNVNKNQLTSLKYDLIPTGNKIKTFEATENNLTVLDLNFIWRLNKADLIDFSKNKCDLKYEKGVNSFIDFYTNIINDC</sequence>
<dbReference type="OrthoDB" id="1600340at2759"/>
<feature type="coiled-coil region" evidence="4">
    <location>
        <begin position="237"/>
        <end position="278"/>
    </location>
</feature>
<dbReference type="PANTHER" id="PTHR24373">
    <property type="entry name" value="SLIT RELATED LEUCINE-RICH REPEAT NEURONAL PROTEIN"/>
    <property type="match status" value="1"/>
</dbReference>
<dbReference type="InterPro" id="IPR032675">
    <property type="entry name" value="LRR_dom_sf"/>
</dbReference>
<dbReference type="GO" id="GO:0031012">
    <property type="term" value="C:extracellular matrix"/>
    <property type="evidence" value="ECO:0007669"/>
    <property type="project" value="TreeGrafter"/>
</dbReference>
<dbReference type="PRINTS" id="PR00019">
    <property type="entry name" value="LEURICHRPT"/>
</dbReference>
<proteinExistence type="predicted"/>
<dbReference type="GO" id="GO:0005615">
    <property type="term" value="C:extracellular space"/>
    <property type="evidence" value="ECO:0007669"/>
    <property type="project" value="TreeGrafter"/>
</dbReference>
<feature type="signal peptide" evidence="5">
    <location>
        <begin position="1"/>
        <end position="17"/>
    </location>
</feature>
<keyword evidence="3" id="KW-0677">Repeat</keyword>
<keyword evidence="2 5" id="KW-0732">Signal</keyword>